<evidence type="ECO:0000256" key="1">
    <source>
        <dbReference type="ARBA" id="ARBA00004127"/>
    </source>
</evidence>
<gene>
    <name evidence="6" type="ORF">MNBD_GAMMA08-2844</name>
</gene>
<dbReference type="PANTHER" id="PTHR12714">
    <property type="entry name" value="PROTEIN-S ISOPRENYLCYSTEINE O-METHYLTRANSFERASE"/>
    <property type="match status" value="1"/>
</dbReference>
<evidence type="ECO:0000256" key="2">
    <source>
        <dbReference type="ARBA" id="ARBA00022692"/>
    </source>
</evidence>
<dbReference type="GO" id="GO:0012505">
    <property type="term" value="C:endomembrane system"/>
    <property type="evidence" value="ECO:0007669"/>
    <property type="project" value="UniProtKB-SubCell"/>
</dbReference>
<dbReference type="GO" id="GO:0016740">
    <property type="term" value="F:transferase activity"/>
    <property type="evidence" value="ECO:0007669"/>
    <property type="project" value="UniProtKB-ARBA"/>
</dbReference>
<comment type="subcellular location">
    <subcellularLocation>
        <location evidence="1">Endomembrane system</location>
        <topology evidence="1">Multi-pass membrane protein</topology>
    </subcellularLocation>
</comment>
<dbReference type="Pfam" id="PF04191">
    <property type="entry name" value="PEMT"/>
    <property type="match status" value="1"/>
</dbReference>
<evidence type="ECO:0008006" key="7">
    <source>
        <dbReference type="Google" id="ProtNLM"/>
    </source>
</evidence>
<dbReference type="EMBL" id="UOFH01000284">
    <property type="protein sequence ID" value="VAW64377.1"/>
    <property type="molecule type" value="Genomic_DNA"/>
</dbReference>
<keyword evidence="2 5" id="KW-0812">Transmembrane</keyword>
<evidence type="ECO:0000256" key="5">
    <source>
        <dbReference type="SAM" id="Phobius"/>
    </source>
</evidence>
<feature type="transmembrane region" description="Helical" evidence="5">
    <location>
        <begin position="171"/>
        <end position="191"/>
    </location>
</feature>
<dbReference type="InterPro" id="IPR007318">
    <property type="entry name" value="Phopholipid_MeTrfase"/>
</dbReference>
<feature type="transmembrane region" description="Helical" evidence="5">
    <location>
        <begin position="29"/>
        <end position="62"/>
    </location>
</feature>
<feature type="transmembrane region" description="Helical" evidence="5">
    <location>
        <begin position="94"/>
        <end position="121"/>
    </location>
</feature>
<reference evidence="6" key="1">
    <citation type="submission" date="2018-06" db="EMBL/GenBank/DDBJ databases">
        <authorList>
            <person name="Zhirakovskaya E."/>
        </authorList>
    </citation>
    <scope>NUCLEOTIDE SEQUENCE</scope>
</reference>
<accession>A0A3B0XMH1</accession>
<proteinExistence type="predicted"/>
<keyword evidence="4 5" id="KW-0472">Membrane</keyword>
<dbReference type="AlphaFoldDB" id="A0A3B0XMH1"/>
<dbReference type="PANTHER" id="PTHR12714:SF9">
    <property type="entry name" value="PROTEIN-S-ISOPRENYLCYSTEINE O-METHYLTRANSFERASE"/>
    <property type="match status" value="1"/>
</dbReference>
<keyword evidence="3 5" id="KW-1133">Transmembrane helix</keyword>
<dbReference type="Gene3D" id="1.20.120.1630">
    <property type="match status" value="1"/>
</dbReference>
<protein>
    <recommendedName>
        <fullName evidence="7">Isoprenylcysteine carboxylmethyltransferase family protein</fullName>
    </recommendedName>
</protein>
<evidence type="ECO:0000313" key="6">
    <source>
        <dbReference type="EMBL" id="VAW64377.1"/>
    </source>
</evidence>
<name>A0A3B0XMH1_9ZZZZ</name>
<sequence length="193" mass="21816">MSRADKVSDATGLGKLVLTLRYHEQSRQWFAVIFVLLVSLLGAYEPMLFLVGGAIAVVGEAIRMWASGYVMKNKELATNGPYAYVRHPLYVGNILLLIGFSIASSQWWSFVLMGALLWFYYPPTISYEDNKLRDIFGEEWEVWAKNIHALIPTFGAKAGSAKSSWSFKKSLMQNAEPLIVLYLIGCLYLLYTR</sequence>
<evidence type="ECO:0000256" key="4">
    <source>
        <dbReference type="ARBA" id="ARBA00023136"/>
    </source>
</evidence>
<organism evidence="6">
    <name type="scientific">hydrothermal vent metagenome</name>
    <dbReference type="NCBI Taxonomy" id="652676"/>
    <lineage>
        <taxon>unclassified sequences</taxon>
        <taxon>metagenomes</taxon>
        <taxon>ecological metagenomes</taxon>
    </lineage>
</organism>
<evidence type="ECO:0000256" key="3">
    <source>
        <dbReference type="ARBA" id="ARBA00022989"/>
    </source>
</evidence>